<dbReference type="EMBL" id="AMCI01004247">
    <property type="protein sequence ID" value="EJW98475.1"/>
    <property type="molecule type" value="Genomic_DNA"/>
</dbReference>
<feature type="domain" description="DUF306" evidence="1">
    <location>
        <begin position="23"/>
        <end position="123"/>
    </location>
</feature>
<dbReference type="Gene3D" id="2.40.128.270">
    <property type="match status" value="2"/>
</dbReference>
<name>J9CEP3_9ZZZZ</name>
<comment type="caution">
    <text evidence="2">The sequence shown here is derived from an EMBL/GenBank/DDBJ whole genome shotgun (WGS) entry which is preliminary data.</text>
</comment>
<reference evidence="2" key="1">
    <citation type="journal article" date="2012" name="PLoS ONE">
        <title>Gene sets for utilization of primary and secondary nutrition supplies in the distal gut of endangered iberian lynx.</title>
        <authorList>
            <person name="Alcaide M."/>
            <person name="Messina E."/>
            <person name="Richter M."/>
            <person name="Bargiela R."/>
            <person name="Peplies J."/>
            <person name="Huws S.A."/>
            <person name="Newbold C.J."/>
            <person name="Golyshin P.N."/>
            <person name="Simon M.A."/>
            <person name="Lopez G."/>
            <person name="Yakimov M.M."/>
            <person name="Ferrer M."/>
        </authorList>
    </citation>
    <scope>NUCLEOTIDE SEQUENCE</scope>
</reference>
<proteinExistence type="predicted"/>
<dbReference type="InterPro" id="IPR005184">
    <property type="entry name" value="DUF306_Meta_HslJ"/>
</dbReference>
<protein>
    <recommendedName>
        <fullName evidence="1">DUF306 domain-containing protein</fullName>
    </recommendedName>
</protein>
<evidence type="ECO:0000313" key="2">
    <source>
        <dbReference type="EMBL" id="EJW98475.1"/>
    </source>
</evidence>
<evidence type="ECO:0000259" key="1">
    <source>
        <dbReference type="Pfam" id="PF03724"/>
    </source>
</evidence>
<feature type="domain" description="DUF306" evidence="1">
    <location>
        <begin position="135"/>
        <end position="239"/>
    </location>
</feature>
<dbReference type="InterPro" id="IPR038670">
    <property type="entry name" value="HslJ-like_sf"/>
</dbReference>
<sequence>MMTAVLGGAVLTSCSSFDPAQTAKEWEVLKIGNEQLIPGPATPYIGFEQDKIYGYTGCNRINGGIEIKGNNIQAKQVATTMRLCPNAQYEQSFLKALNEAENIRECAEGFELTDAAGSVLLTFTPRTLDLEVLAGQWNLVSLNGEAIQPGEEMPFIIFDINEKRFSGFTGCNRLSATLNLDELKQCKAKFDNVAMTRKLCENHKMESDFVEVLNDATTIRIADGKLYIYSENSDLTLVFAKQK</sequence>
<organism evidence="2">
    <name type="scientific">gut metagenome</name>
    <dbReference type="NCBI Taxonomy" id="749906"/>
    <lineage>
        <taxon>unclassified sequences</taxon>
        <taxon>metagenomes</taxon>
        <taxon>organismal metagenomes</taxon>
    </lineage>
</organism>
<dbReference type="PANTHER" id="PTHR35535">
    <property type="entry name" value="HEAT SHOCK PROTEIN HSLJ"/>
    <property type="match status" value="1"/>
</dbReference>
<dbReference type="AlphaFoldDB" id="J9CEP3"/>
<dbReference type="Pfam" id="PF03724">
    <property type="entry name" value="META"/>
    <property type="match status" value="2"/>
</dbReference>
<accession>J9CEP3</accession>
<dbReference type="InterPro" id="IPR053147">
    <property type="entry name" value="Hsp_HslJ-like"/>
</dbReference>
<dbReference type="PANTHER" id="PTHR35535:SF1">
    <property type="entry name" value="HEAT SHOCK PROTEIN HSLJ"/>
    <property type="match status" value="1"/>
</dbReference>
<gene>
    <name evidence="2" type="ORF">EVA_13413</name>
</gene>